<sequence length="376" mass="40669">MHKRRIIYILIGLLIIAVGLFSFTYLDSLPKYSIESINGISKIYAVDPLNNNEVLVGGIYFNSSYAHGIIGIYYLNNNTFIKINLGNYFNSSAIYSLSFNGSAILAGGASYIGNQLHTTLVMIKNGKIYNLSPDLSSFNALGQVFSTFWNGRYWLVGGNGFVPLGNGRGELVPFLIKIFPNGSYHEIAQYLPPDFKVLPQSTVYSISGNSTLTVIAGSNPVNMTVAISQGNSNFSDVRFTYSPLGVLLTSYVGNNYVLVGGVNLTEPNISSTFLGVVKGSVVQEVPLKYKVGAITSITYNSGKYYIAIAEVPFLNSTGQRIPGSVILEGQTPFSLKTVFSEPYYSVESLTSIGGKVIAAGYKYSGSGFEGILILMD</sequence>
<keyword evidence="1" id="KW-0472">Membrane</keyword>
<keyword evidence="1" id="KW-0812">Transmembrane</keyword>
<dbReference type="STRING" id="1160895.CM19_07865"/>
<organism evidence="2 3">
    <name type="scientific">Candidatus Acidianus copahuensis</name>
    <dbReference type="NCBI Taxonomy" id="1160895"/>
    <lineage>
        <taxon>Archaea</taxon>
        <taxon>Thermoproteota</taxon>
        <taxon>Thermoprotei</taxon>
        <taxon>Sulfolobales</taxon>
        <taxon>Sulfolobaceae</taxon>
        <taxon>Acidianus</taxon>
    </lineage>
</organism>
<dbReference type="EMBL" id="JFZT01000044">
    <property type="protein sequence ID" value="EZQ04944.1"/>
    <property type="molecule type" value="Genomic_DNA"/>
</dbReference>
<accession>A0A031LP41</accession>
<name>A0A031LP41_9CREN</name>
<keyword evidence="3" id="KW-1185">Reference proteome</keyword>
<feature type="transmembrane region" description="Helical" evidence="1">
    <location>
        <begin position="7"/>
        <end position="26"/>
    </location>
</feature>
<comment type="caution">
    <text evidence="2">The sequence shown here is derived from an EMBL/GenBank/DDBJ whole genome shotgun (WGS) entry which is preliminary data.</text>
</comment>
<evidence type="ECO:0000256" key="1">
    <source>
        <dbReference type="SAM" id="Phobius"/>
    </source>
</evidence>
<dbReference type="Proteomes" id="UP000024332">
    <property type="component" value="Unassembled WGS sequence"/>
</dbReference>
<reference evidence="2 3" key="1">
    <citation type="submission" date="2014-03" db="EMBL/GenBank/DDBJ databases">
        <title>Draft genome sequence of the novel thermoacidophilic archaea Acidianus copahuensis ALE1 strain, isolated from Copahue volcanic area in Neuquen Argentina.</title>
        <authorList>
            <person name="Urbieta M.S."/>
            <person name="Rascovan N."/>
            <person name="Castro C."/>
            <person name="Revale S."/>
            <person name="Giaveno M.A."/>
            <person name="Vazquez M.P."/>
            <person name="Donati E.R."/>
        </authorList>
    </citation>
    <scope>NUCLEOTIDE SEQUENCE [LARGE SCALE GENOMIC DNA]</scope>
    <source>
        <strain evidence="2 3">ALE1</strain>
    </source>
</reference>
<evidence type="ECO:0008006" key="4">
    <source>
        <dbReference type="Google" id="ProtNLM"/>
    </source>
</evidence>
<proteinExistence type="predicted"/>
<evidence type="ECO:0000313" key="2">
    <source>
        <dbReference type="EMBL" id="EZQ04944.1"/>
    </source>
</evidence>
<keyword evidence="1" id="KW-1133">Transmembrane helix</keyword>
<dbReference type="AlphaFoldDB" id="A0A031LP41"/>
<dbReference type="RefSeq" id="WP_048099807.1">
    <property type="nucleotide sequence ID" value="NZ_JFZT01000044.1"/>
</dbReference>
<gene>
    <name evidence="2" type="ORF">CM19_07865</name>
</gene>
<evidence type="ECO:0000313" key="3">
    <source>
        <dbReference type="Proteomes" id="UP000024332"/>
    </source>
</evidence>
<protein>
    <recommendedName>
        <fullName evidence="4">Oxidase</fullName>
    </recommendedName>
</protein>
<dbReference type="OrthoDB" id="34655at2157"/>